<comment type="cofactor">
    <cofactor evidence="17">
        <name>Mg(2+)</name>
        <dbReference type="ChEBI" id="CHEBI:18420"/>
    </cofactor>
    <text evidence="17">Contains a di-nuclear catalytic Mg(2+) center.</text>
</comment>
<dbReference type="InterPro" id="IPR048254">
    <property type="entry name" value="CDP_ALCOHOL_P_TRANSF_CS"/>
</dbReference>
<dbReference type="RefSeq" id="WP_025252963.1">
    <property type="nucleotide sequence ID" value="NZ_CP004353.1"/>
</dbReference>
<protein>
    <recommendedName>
        <fullName evidence="14 17">Phosphatidylinositol phosphate synthase</fullName>
        <shortName evidence="17">PIP synthase</shortName>
        <ecNumber evidence="17">2.7.8.-</ecNumber>
    </recommendedName>
    <alternativeName>
        <fullName evidence="15 17">CDP-diacylglycerol--D-myo-inositol-3-phosphate 3-phosphatidyltransferase</fullName>
    </alternativeName>
</protein>
<sequence>MLSVHGRKPAAVVVEPVARGLIKAGLTPNTVTVVGTVLTIAVAVVLIPTGHLFAAAVLSGLFAAFDMVDGTMARMRGGGTKFGATLDASCDRITDGALFSAITWWLIYSVNAHPALVAASFSVIVSSQVISYVKARGEASGFKMVGGLIERPERLILGLGGIGLAGLGVPYALEVAIWVLAVGSVYTVGQRLRIASQSPVGQEKIAAPAGAKDFSK</sequence>
<dbReference type="AlphaFoldDB" id="W5Y247"/>
<keyword evidence="8 17" id="KW-0812">Transmembrane</keyword>
<feature type="binding site" evidence="17">
    <location>
        <position position="66"/>
    </location>
    <ligand>
        <name>Mg(2+)</name>
        <dbReference type="ChEBI" id="CHEBI:18420"/>
        <label>2</label>
    </ligand>
</feature>
<evidence type="ECO:0000256" key="3">
    <source>
        <dbReference type="ARBA" id="ARBA00005189"/>
    </source>
</evidence>
<accession>W5Y247</accession>
<comment type="function">
    <text evidence="17">Catalyzes the conjugation of the 1'-hydroxyl group of D-myo-inositol-3-phosphate (also named L-myo-inositol-1-phosphate) with a lipid tail of cytidine diphosphate diacylglycerol (CDP-DAG), forming phosphatidylinositol phosphate (PIP) and CMP. PIP is a precursor of phosphatidylinositol (PI) which is an essential lipid required for cell wall formation.</text>
</comment>
<dbReference type="eggNOG" id="COG0558">
    <property type="taxonomic scope" value="Bacteria"/>
</dbReference>
<keyword evidence="20" id="KW-1185">Reference proteome</keyword>
<dbReference type="PATRIC" id="fig|1224164.3.peg.1566"/>
<evidence type="ECO:0000256" key="14">
    <source>
        <dbReference type="ARBA" id="ARBA00024082"/>
    </source>
</evidence>
<dbReference type="NCBIfam" id="NF045883">
    <property type="entry name" value="PIPSynth"/>
    <property type="match status" value="1"/>
</dbReference>
<evidence type="ECO:0000256" key="12">
    <source>
        <dbReference type="ARBA" id="ARBA00023136"/>
    </source>
</evidence>
<feature type="binding site" evidence="17">
    <location>
        <position position="91"/>
    </location>
    <ligand>
        <name>Mg(2+)</name>
        <dbReference type="ChEBI" id="CHEBI:18420"/>
        <label>2</label>
    </ligand>
</feature>
<keyword evidence="10 17" id="KW-0460">Magnesium</keyword>
<comment type="similarity">
    <text evidence="4 17 18">Belongs to the CDP-alcohol phosphatidyltransferase class-I family.</text>
</comment>
<comment type="pathway">
    <text evidence="3">Lipid metabolism.</text>
</comment>
<proteinExistence type="inferred from homology"/>
<evidence type="ECO:0000256" key="6">
    <source>
        <dbReference type="ARBA" id="ARBA00022475"/>
    </source>
</evidence>
<comment type="pathway">
    <text evidence="2 17">Phospholipid metabolism; phosphatidylinositol phosphate biosynthesis.</text>
</comment>
<dbReference type="Pfam" id="PF01066">
    <property type="entry name" value="CDP-OH_P_transf"/>
    <property type="match status" value="1"/>
</dbReference>
<evidence type="ECO:0000313" key="20">
    <source>
        <dbReference type="Proteomes" id="UP000019222"/>
    </source>
</evidence>
<feature type="binding site" evidence="17">
    <location>
        <position position="80"/>
    </location>
    <ligand>
        <name>a CDP-1,2-diacyl-sn-glycerol</name>
        <dbReference type="ChEBI" id="CHEBI:58332"/>
    </ligand>
</feature>
<feature type="binding site" evidence="17">
    <location>
        <position position="66"/>
    </location>
    <ligand>
        <name>Mg(2+)</name>
        <dbReference type="ChEBI" id="CHEBI:18420"/>
        <label>1</label>
    </ligand>
</feature>
<evidence type="ECO:0000256" key="16">
    <source>
        <dbReference type="ARBA" id="ARBA00048865"/>
    </source>
</evidence>
<dbReference type="KEGG" id="cvt:B843_07800"/>
<feature type="binding site" evidence="17">
    <location>
        <position position="69"/>
    </location>
    <ligand>
        <name>Mg(2+)</name>
        <dbReference type="ChEBI" id="CHEBI:18420"/>
        <label>1</label>
    </ligand>
</feature>
<dbReference type="GO" id="GO:0016780">
    <property type="term" value="F:phosphotransferase activity, for other substituted phosphate groups"/>
    <property type="evidence" value="ECO:0007669"/>
    <property type="project" value="UniProtKB-UniRule"/>
</dbReference>
<name>W5Y247_9CORY</name>
<comment type="subunit">
    <text evidence="5 17">Homodimer.</text>
</comment>
<feature type="active site" description="Proton acceptor" evidence="17">
    <location>
        <position position="91"/>
    </location>
</feature>
<dbReference type="HOGENOM" id="CLU_080384_0_1_11"/>
<dbReference type="UniPathway" id="UPA00220"/>
<comment type="catalytic activity">
    <reaction evidence="13 17">
        <text>1,2-di-(9Z-octadecenoyl)-sn-glycero-3-cytidine-5'-diphosphate + 1D-myo-inositol 3-phosphate = 1,2-di-(9Z-octadecenoyl)-sn-glycero-3-phospho-(1D-myo-inositol-3-phosphate) + CMP + H(+)</text>
        <dbReference type="Rhea" id="RHEA:61216"/>
        <dbReference type="ChEBI" id="CHEBI:15378"/>
        <dbReference type="ChEBI" id="CHEBI:58401"/>
        <dbReference type="ChEBI" id="CHEBI:60377"/>
        <dbReference type="ChEBI" id="CHEBI:85356"/>
        <dbReference type="ChEBI" id="CHEBI:144472"/>
    </reaction>
</comment>
<evidence type="ECO:0000256" key="8">
    <source>
        <dbReference type="ARBA" id="ARBA00022692"/>
    </source>
</evidence>
<dbReference type="HAMAP" id="MF_02241">
    <property type="entry name" value="PIP_synthase"/>
    <property type="match status" value="1"/>
</dbReference>
<dbReference type="GO" id="GO:0005886">
    <property type="term" value="C:plasma membrane"/>
    <property type="evidence" value="ECO:0007669"/>
    <property type="project" value="UniProtKB-SubCell"/>
</dbReference>
<dbReference type="EC" id="2.7.8.-" evidence="17"/>
<dbReference type="Proteomes" id="UP000019222">
    <property type="component" value="Chromosome"/>
</dbReference>
<dbReference type="GO" id="GO:0000287">
    <property type="term" value="F:magnesium ion binding"/>
    <property type="evidence" value="ECO:0007669"/>
    <property type="project" value="UniProtKB-UniRule"/>
</dbReference>
<keyword evidence="12 17" id="KW-0472">Membrane</keyword>
<keyword evidence="6 17" id="KW-1003">Cell membrane</keyword>
<comment type="subcellular location">
    <subcellularLocation>
        <location evidence="1 17">Cell membrane</location>
        <topology evidence="1 17">Multi-pass membrane protein</topology>
    </subcellularLocation>
</comment>
<keyword evidence="17" id="KW-0443">Lipid metabolism</keyword>
<evidence type="ECO:0000256" key="13">
    <source>
        <dbReference type="ARBA" id="ARBA00023935"/>
    </source>
</evidence>
<evidence type="ECO:0000256" key="4">
    <source>
        <dbReference type="ARBA" id="ARBA00010441"/>
    </source>
</evidence>
<keyword evidence="17" id="KW-0444">Lipid biosynthesis</keyword>
<feature type="binding site" evidence="17">
    <location>
        <begin position="29"/>
        <end position="32"/>
    </location>
    <ligand>
        <name>a CDP-1,2-diacyl-sn-glycerol</name>
        <dbReference type="ChEBI" id="CHEBI:58332"/>
    </ligand>
</feature>
<keyword evidence="11 17" id="KW-1133">Transmembrane helix</keyword>
<feature type="transmembrane region" description="Helical" evidence="17">
    <location>
        <begin position="155"/>
        <end position="181"/>
    </location>
</feature>
<feature type="binding site" evidence="17">
    <location>
        <position position="70"/>
    </location>
    <ligand>
        <name>a CDP-1,2-diacyl-sn-glycerol</name>
        <dbReference type="ChEBI" id="CHEBI:58332"/>
    </ligand>
</feature>
<evidence type="ECO:0000256" key="9">
    <source>
        <dbReference type="ARBA" id="ARBA00022723"/>
    </source>
</evidence>
<keyword evidence="9 17" id="KW-0479">Metal-binding</keyword>
<evidence type="ECO:0000256" key="15">
    <source>
        <dbReference type="ARBA" id="ARBA00033137"/>
    </source>
</evidence>
<feature type="transmembrane region" description="Helical" evidence="17">
    <location>
        <begin position="26"/>
        <end position="47"/>
    </location>
</feature>
<evidence type="ECO:0000256" key="18">
    <source>
        <dbReference type="RuleBase" id="RU003750"/>
    </source>
</evidence>
<evidence type="ECO:0000256" key="11">
    <source>
        <dbReference type="ARBA" id="ARBA00022989"/>
    </source>
</evidence>
<comment type="catalytic activity">
    <reaction evidence="16 17">
        <text>a CDP-1,2-diacyl-sn-glycerol + 1D-myo-inositol 3-phosphate = a 1,2-diacyl-sn-glycero-3-phospho-(1D-myo-inositol-3-phosphate) + CMP + H(+)</text>
        <dbReference type="Rhea" id="RHEA:60504"/>
        <dbReference type="ChEBI" id="CHEBI:15378"/>
        <dbReference type="ChEBI" id="CHEBI:58088"/>
        <dbReference type="ChEBI" id="CHEBI:58332"/>
        <dbReference type="ChEBI" id="CHEBI:58401"/>
        <dbReference type="ChEBI" id="CHEBI:60377"/>
    </reaction>
</comment>
<organism evidence="19 20">
    <name type="scientific">Corynebacterium vitaeruminis DSM 20294</name>
    <dbReference type="NCBI Taxonomy" id="1224164"/>
    <lineage>
        <taxon>Bacteria</taxon>
        <taxon>Bacillati</taxon>
        <taxon>Actinomycetota</taxon>
        <taxon>Actinomycetes</taxon>
        <taxon>Mycobacteriales</taxon>
        <taxon>Corynebacteriaceae</taxon>
        <taxon>Corynebacterium</taxon>
    </lineage>
</organism>
<gene>
    <name evidence="19" type="ORF">B843_07800</name>
</gene>
<keyword evidence="17" id="KW-1208">Phospholipid metabolism</keyword>
<evidence type="ECO:0000256" key="17">
    <source>
        <dbReference type="HAMAP-Rule" id="MF_02241"/>
    </source>
</evidence>
<comment type="caution">
    <text evidence="17">Lacks conserved residue(s) required for the propagation of feature annotation.</text>
</comment>
<evidence type="ECO:0000256" key="1">
    <source>
        <dbReference type="ARBA" id="ARBA00004651"/>
    </source>
</evidence>
<dbReference type="InterPro" id="IPR000462">
    <property type="entry name" value="CDP-OH_P_trans"/>
</dbReference>
<reference evidence="19 20" key="1">
    <citation type="submission" date="2013-02" db="EMBL/GenBank/DDBJ databases">
        <title>The complete genome sequence of Corynebacterium vitaeruminis DSM 20294.</title>
        <authorList>
            <person name="Ruckert C."/>
            <person name="Albersmeier A."/>
            <person name="Kalinowski J."/>
        </authorList>
    </citation>
    <scope>NUCLEOTIDE SEQUENCE [LARGE SCALE GENOMIC DNA]</scope>
    <source>
        <strain evidence="20">ATCC 10234</strain>
    </source>
</reference>
<dbReference type="Gene3D" id="1.20.120.1760">
    <property type="match status" value="1"/>
</dbReference>
<dbReference type="PROSITE" id="PS00379">
    <property type="entry name" value="CDP_ALCOHOL_P_TRANSF"/>
    <property type="match status" value="1"/>
</dbReference>
<dbReference type="STRING" id="1224164.B843_07800"/>
<dbReference type="EMBL" id="CP004353">
    <property type="protein sequence ID" value="AHI22945.1"/>
    <property type="molecule type" value="Genomic_DNA"/>
</dbReference>
<evidence type="ECO:0000256" key="2">
    <source>
        <dbReference type="ARBA" id="ARBA00004805"/>
    </source>
</evidence>
<feature type="binding site" evidence="17">
    <location>
        <position position="87"/>
    </location>
    <ligand>
        <name>Mg(2+)</name>
        <dbReference type="ChEBI" id="CHEBI:18420"/>
        <label>2</label>
    </ligand>
</feature>
<evidence type="ECO:0000256" key="5">
    <source>
        <dbReference type="ARBA" id="ARBA00011738"/>
    </source>
</evidence>
<dbReference type="GO" id="GO:0008654">
    <property type="term" value="P:phospholipid biosynthetic process"/>
    <property type="evidence" value="ECO:0007669"/>
    <property type="project" value="UniProtKB-UniRule"/>
</dbReference>
<feature type="binding site" evidence="17">
    <location>
        <position position="87"/>
    </location>
    <ligand>
        <name>Mg(2+)</name>
        <dbReference type="ChEBI" id="CHEBI:18420"/>
        <label>1</label>
    </ligand>
</feature>
<dbReference type="InterPro" id="IPR044268">
    <property type="entry name" value="PIP_synthase_PgsA1"/>
</dbReference>
<evidence type="ECO:0000313" key="19">
    <source>
        <dbReference type="EMBL" id="AHI22945.1"/>
    </source>
</evidence>
<dbReference type="InterPro" id="IPR043130">
    <property type="entry name" value="CDP-OH_PTrfase_TM_dom"/>
</dbReference>
<keyword evidence="17" id="KW-0594">Phospholipid biosynthesis</keyword>
<keyword evidence="7 17" id="KW-0808">Transferase</keyword>
<feature type="binding site" evidence="17">
    <location>
        <position position="74"/>
    </location>
    <ligand>
        <name>a CDP-1,2-diacyl-sn-glycerol</name>
        <dbReference type="ChEBI" id="CHEBI:58332"/>
    </ligand>
</feature>
<evidence type="ECO:0000256" key="10">
    <source>
        <dbReference type="ARBA" id="ARBA00022842"/>
    </source>
</evidence>
<evidence type="ECO:0000256" key="7">
    <source>
        <dbReference type="ARBA" id="ARBA00022679"/>
    </source>
</evidence>